<dbReference type="Pfam" id="PF11662">
    <property type="entry name" value="DUF3263"/>
    <property type="match status" value="1"/>
</dbReference>
<reference evidence="1 2" key="1">
    <citation type="submission" date="2018-12" db="EMBL/GenBank/DDBJ databases">
        <title>Complete genome sequence of Flaviflexus sp. H23T48.</title>
        <authorList>
            <person name="Bae J.-W."/>
            <person name="Lee J.-Y."/>
        </authorList>
    </citation>
    <scope>NUCLEOTIDE SEQUENCE [LARGE SCALE GENOMIC DNA]</scope>
    <source>
        <strain evidence="1 2">H23T48</strain>
    </source>
</reference>
<dbReference type="EMBL" id="CP034593">
    <property type="protein sequence ID" value="AZQ77654.1"/>
    <property type="molecule type" value="Genomic_DNA"/>
</dbReference>
<organism evidence="1 2">
    <name type="scientific">Flaviflexus ciconiae</name>
    <dbReference type="NCBI Taxonomy" id="2496867"/>
    <lineage>
        <taxon>Bacteria</taxon>
        <taxon>Bacillati</taxon>
        <taxon>Actinomycetota</taxon>
        <taxon>Actinomycetes</taxon>
        <taxon>Actinomycetales</taxon>
        <taxon>Actinomycetaceae</taxon>
        <taxon>Flaviflexus</taxon>
    </lineage>
</organism>
<dbReference type="OrthoDB" id="3268863at2"/>
<name>A0A3Q9G2S9_9ACTO</name>
<evidence type="ECO:0000313" key="2">
    <source>
        <dbReference type="Proteomes" id="UP000280344"/>
    </source>
</evidence>
<dbReference type="AlphaFoldDB" id="A0A3Q9G2S9"/>
<evidence type="ECO:0000313" key="1">
    <source>
        <dbReference type="EMBL" id="AZQ77654.1"/>
    </source>
</evidence>
<dbReference type="Proteomes" id="UP000280344">
    <property type="component" value="Chromosome"/>
</dbReference>
<protein>
    <submittedName>
        <fullName evidence="1">DUF3263 domain-containing protein</fullName>
    </submittedName>
</protein>
<sequence length="85" mass="9976">MSPASGRRKRMTELNALEEQVLVFEETWDHSLAKPEAIRRQFGWSSFRYHLVLNRLLDSPAAILHHPVLVARLRSLRDSRQAERK</sequence>
<gene>
    <name evidence="1" type="ORF">EJ997_10200</name>
</gene>
<dbReference type="KEGG" id="flh:EJ997_10200"/>
<dbReference type="InterPro" id="IPR021678">
    <property type="entry name" value="DUF3263"/>
</dbReference>
<keyword evidence="2" id="KW-1185">Reference proteome</keyword>
<accession>A0A3Q9G2S9</accession>
<proteinExistence type="predicted"/>